<accession>A0A1M6A3X7</accession>
<gene>
    <name evidence="1" type="ORF">SAMN04488096_10161</name>
</gene>
<reference evidence="1 2" key="1">
    <citation type="submission" date="2016-11" db="EMBL/GenBank/DDBJ databases">
        <authorList>
            <person name="Jaros S."/>
            <person name="Januszkiewicz K."/>
            <person name="Wedrychowicz H."/>
        </authorList>
    </citation>
    <scope>NUCLEOTIDE SEQUENCE [LARGE SCALE GENOMIC DNA]</scope>
    <source>
        <strain evidence="1 2">DSM 21425</strain>
    </source>
</reference>
<dbReference type="AlphaFoldDB" id="A0A1M6A3X7"/>
<protein>
    <submittedName>
        <fullName evidence="1">Uncharacterized protein</fullName>
    </submittedName>
</protein>
<evidence type="ECO:0000313" key="2">
    <source>
        <dbReference type="Proteomes" id="UP000184225"/>
    </source>
</evidence>
<organism evidence="1 2">
    <name type="scientific">Mesonia phycicola</name>
    <dbReference type="NCBI Taxonomy" id="579105"/>
    <lineage>
        <taxon>Bacteria</taxon>
        <taxon>Pseudomonadati</taxon>
        <taxon>Bacteroidota</taxon>
        <taxon>Flavobacteriia</taxon>
        <taxon>Flavobacteriales</taxon>
        <taxon>Flavobacteriaceae</taxon>
        <taxon>Mesonia</taxon>
    </lineage>
</organism>
<dbReference type="OrthoDB" id="6334863at2"/>
<keyword evidence="2" id="KW-1185">Reference proteome</keyword>
<evidence type="ECO:0000313" key="1">
    <source>
        <dbReference type="EMBL" id="SHI31214.1"/>
    </source>
</evidence>
<proteinExistence type="predicted"/>
<name>A0A1M6A3X7_9FLAO</name>
<dbReference type="RefSeq" id="WP_073147072.1">
    <property type="nucleotide sequence ID" value="NZ_FQYY01000001.1"/>
</dbReference>
<sequence>MIIKVENGKSLIQLKMNELGSYLKFIKPLAINWSDCQGSIAQFYAIFSYTKEHKEKIDVDLKEKLNSGKFKLKNNINHLNKLLSLFENATYELSFEPEYDISDFWDIAKNHHLYTSNQIMREKGKIEFCEDKENLDFLSESYYDGFSEYFIYTQPTQSLNQERVKHYEELLNTGIRPTAIVYSGQAKSKGSYKDGTSWQSNYNSGNFILDGHHKLAAYKNLSLPPSLLRITKMYSSINELNFNLKDFKKDIEPRLQKPQVTHYLENIK</sequence>
<dbReference type="EMBL" id="FQYY01000001">
    <property type="protein sequence ID" value="SHI31214.1"/>
    <property type="molecule type" value="Genomic_DNA"/>
</dbReference>
<dbReference type="Proteomes" id="UP000184225">
    <property type="component" value="Unassembled WGS sequence"/>
</dbReference>